<evidence type="ECO:0000256" key="1">
    <source>
        <dbReference type="SAM" id="Phobius"/>
    </source>
</evidence>
<dbReference type="Proteomes" id="UP001480595">
    <property type="component" value="Unassembled WGS sequence"/>
</dbReference>
<comment type="caution">
    <text evidence="2">The sequence shown here is derived from an EMBL/GenBank/DDBJ whole genome shotgun (WGS) entry which is preliminary data.</text>
</comment>
<dbReference type="GeneID" id="92091050"/>
<keyword evidence="1" id="KW-1133">Transmembrane helix</keyword>
<name>A0ABR1VFG6_9PEZI</name>
<keyword evidence="1" id="KW-0812">Transmembrane</keyword>
<sequence>MTKRQAGTGGCWVDLRHFSLRPPSKRTPHFGTQSSDYMQLHFGQRLSVILLLFLPALYGGIHLSA</sequence>
<dbReference type="EMBL" id="JAQQWL010000006">
    <property type="protein sequence ID" value="KAK8069962.1"/>
    <property type="molecule type" value="Genomic_DNA"/>
</dbReference>
<feature type="transmembrane region" description="Helical" evidence="1">
    <location>
        <begin position="42"/>
        <end position="61"/>
    </location>
</feature>
<keyword evidence="3" id="KW-1185">Reference proteome</keyword>
<protein>
    <submittedName>
        <fullName evidence="2">Uncharacterized protein</fullName>
    </submittedName>
</protein>
<evidence type="ECO:0000313" key="3">
    <source>
        <dbReference type="Proteomes" id="UP001480595"/>
    </source>
</evidence>
<organism evidence="2 3">
    <name type="scientific">Apiospora phragmitis</name>
    <dbReference type="NCBI Taxonomy" id="2905665"/>
    <lineage>
        <taxon>Eukaryota</taxon>
        <taxon>Fungi</taxon>
        <taxon>Dikarya</taxon>
        <taxon>Ascomycota</taxon>
        <taxon>Pezizomycotina</taxon>
        <taxon>Sordariomycetes</taxon>
        <taxon>Xylariomycetidae</taxon>
        <taxon>Amphisphaeriales</taxon>
        <taxon>Apiosporaceae</taxon>
        <taxon>Apiospora</taxon>
    </lineage>
</organism>
<gene>
    <name evidence="2" type="ORF">PG994_006578</name>
</gene>
<proteinExistence type="predicted"/>
<keyword evidence="1" id="KW-0472">Membrane</keyword>
<accession>A0ABR1VFG6</accession>
<evidence type="ECO:0000313" key="2">
    <source>
        <dbReference type="EMBL" id="KAK8069962.1"/>
    </source>
</evidence>
<dbReference type="RefSeq" id="XP_066717256.1">
    <property type="nucleotide sequence ID" value="XM_066857987.1"/>
</dbReference>
<reference evidence="2 3" key="1">
    <citation type="submission" date="2023-01" db="EMBL/GenBank/DDBJ databases">
        <title>Analysis of 21 Apiospora genomes using comparative genomics revels a genus with tremendous synthesis potential of carbohydrate active enzymes and secondary metabolites.</title>
        <authorList>
            <person name="Sorensen T."/>
        </authorList>
    </citation>
    <scope>NUCLEOTIDE SEQUENCE [LARGE SCALE GENOMIC DNA]</scope>
    <source>
        <strain evidence="2 3">CBS 135458</strain>
    </source>
</reference>